<keyword evidence="4 6" id="KW-0472">Membrane</keyword>
<feature type="transmembrane region" description="Helical" evidence="6">
    <location>
        <begin position="373"/>
        <end position="391"/>
    </location>
</feature>
<dbReference type="PANTHER" id="PTHR22950">
    <property type="entry name" value="AMINO ACID TRANSPORTER"/>
    <property type="match status" value="1"/>
</dbReference>
<feature type="transmembrane region" description="Helical" evidence="6">
    <location>
        <begin position="430"/>
        <end position="448"/>
    </location>
</feature>
<protein>
    <recommendedName>
        <fullName evidence="7">Amino acid transporter transmembrane domain-containing protein</fullName>
    </recommendedName>
</protein>
<keyword evidence="9" id="KW-1185">Reference proteome</keyword>
<feature type="transmembrane region" description="Helical" evidence="6">
    <location>
        <begin position="181"/>
        <end position="198"/>
    </location>
</feature>
<feature type="compositionally biased region" description="Basic and acidic residues" evidence="5">
    <location>
        <begin position="16"/>
        <end position="27"/>
    </location>
</feature>
<dbReference type="EMBL" id="CAUYUJ010003958">
    <property type="protein sequence ID" value="CAK0807572.1"/>
    <property type="molecule type" value="Genomic_DNA"/>
</dbReference>
<feature type="domain" description="Amino acid transporter transmembrane" evidence="7">
    <location>
        <begin position="34"/>
        <end position="391"/>
    </location>
</feature>
<feature type="transmembrane region" description="Helical" evidence="6">
    <location>
        <begin position="72"/>
        <end position="91"/>
    </location>
</feature>
<evidence type="ECO:0000256" key="3">
    <source>
        <dbReference type="ARBA" id="ARBA00022989"/>
    </source>
</evidence>
<feature type="transmembrane region" description="Helical" evidence="6">
    <location>
        <begin position="144"/>
        <end position="169"/>
    </location>
</feature>
<evidence type="ECO:0000313" key="8">
    <source>
        <dbReference type="EMBL" id="CAK0807572.1"/>
    </source>
</evidence>
<keyword evidence="3 6" id="KW-1133">Transmembrane helix</keyword>
<proteinExistence type="predicted"/>
<evidence type="ECO:0000313" key="9">
    <source>
        <dbReference type="Proteomes" id="UP001189429"/>
    </source>
</evidence>
<dbReference type="Pfam" id="PF01490">
    <property type="entry name" value="Aa_trans"/>
    <property type="match status" value="1"/>
</dbReference>
<keyword evidence="2 6" id="KW-0812">Transmembrane</keyword>
<evidence type="ECO:0000256" key="1">
    <source>
        <dbReference type="ARBA" id="ARBA00004141"/>
    </source>
</evidence>
<organism evidence="8 9">
    <name type="scientific">Prorocentrum cordatum</name>
    <dbReference type="NCBI Taxonomy" id="2364126"/>
    <lineage>
        <taxon>Eukaryota</taxon>
        <taxon>Sar</taxon>
        <taxon>Alveolata</taxon>
        <taxon>Dinophyceae</taxon>
        <taxon>Prorocentrales</taxon>
        <taxon>Prorocentraceae</taxon>
        <taxon>Prorocentrum</taxon>
    </lineage>
</organism>
<gene>
    <name evidence="8" type="ORF">PCOR1329_LOCUS13419</name>
</gene>
<evidence type="ECO:0000256" key="4">
    <source>
        <dbReference type="ARBA" id="ARBA00023136"/>
    </source>
</evidence>
<evidence type="ECO:0000256" key="6">
    <source>
        <dbReference type="SAM" id="Phobius"/>
    </source>
</evidence>
<evidence type="ECO:0000256" key="5">
    <source>
        <dbReference type="SAM" id="MobiDB-lite"/>
    </source>
</evidence>
<sequence length="454" mass="49574">MKGLTQPLLKKPAPRGSEDEQLLKKFPDGDKEKGATILTTCINLLKNMVGAGLLNVPVAFMYSSVLGGVLDMVLSSVLATGGFLLIGYCCSKTGARSYRALMSVSVGPACGKLIDVMLFFHTLFSCVGYITLIGDFTTKSMSGLMPGSIFATSRAFATVTIVVLIIFPLSLLRDLKSLKPFSAMGLAAIAFSCLYVFYELWATSDENTPMQTISDHWWYVKFDTFKTIALFNGSFSAHYSAPTFYAELKQKSFNRYAQCALWSFGISTILFTVFGVAGFARFGDDVLGNILKSYDPTSIPVQLSWMCMNIATIFVFPIAFQRMRASWTALVNKPLGLHGNSAIPWTTIGLLAASTYFGIAFTDIAVVKLIKGATLGVSIMFIMPGLAFLGISSKGGNYKDFERNFSPEMVRQISPSKEVFDQEPTGMVRAFSYVLVVVGVLQGIFALLSHFKLI</sequence>
<dbReference type="Proteomes" id="UP001189429">
    <property type="component" value="Unassembled WGS sequence"/>
</dbReference>
<feature type="transmembrane region" description="Helical" evidence="6">
    <location>
        <begin position="112"/>
        <end position="132"/>
    </location>
</feature>
<reference evidence="8" key="1">
    <citation type="submission" date="2023-10" db="EMBL/GenBank/DDBJ databases">
        <authorList>
            <person name="Chen Y."/>
            <person name="Shah S."/>
            <person name="Dougan E. K."/>
            <person name="Thang M."/>
            <person name="Chan C."/>
        </authorList>
    </citation>
    <scope>NUCLEOTIDE SEQUENCE [LARGE SCALE GENOMIC DNA]</scope>
</reference>
<feature type="transmembrane region" description="Helical" evidence="6">
    <location>
        <begin position="260"/>
        <end position="282"/>
    </location>
</feature>
<feature type="transmembrane region" description="Helical" evidence="6">
    <location>
        <begin position="303"/>
        <end position="322"/>
    </location>
</feature>
<comment type="caution">
    <text evidence="8">The sequence shown here is derived from an EMBL/GenBank/DDBJ whole genome shotgun (WGS) entry which is preliminary data.</text>
</comment>
<dbReference type="InterPro" id="IPR013057">
    <property type="entry name" value="AA_transpt_TM"/>
</dbReference>
<dbReference type="PANTHER" id="PTHR22950:SF652">
    <property type="entry name" value="TRANSMEMBRANE AMINO ACID TRANSPORTER FAMILY PROTEIN"/>
    <property type="match status" value="1"/>
</dbReference>
<comment type="subcellular location">
    <subcellularLocation>
        <location evidence="1">Membrane</location>
        <topology evidence="1">Multi-pass membrane protein</topology>
    </subcellularLocation>
</comment>
<accession>A0ABN9QNY1</accession>
<evidence type="ECO:0000259" key="7">
    <source>
        <dbReference type="Pfam" id="PF01490"/>
    </source>
</evidence>
<feature type="region of interest" description="Disordered" evidence="5">
    <location>
        <begin position="1"/>
        <end position="27"/>
    </location>
</feature>
<name>A0ABN9QNY1_9DINO</name>
<evidence type="ECO:0000256" key="2">
    <source>
        <dbReference type="ARBA" id="ARBA00022692"/>
    </source>
</evidence>